<dbReference type="PANTHER" id="PTHR43884:SF12">
    <property type="entry name" value="ISOVALERYL-COA DEHYDROGENASE, MITOCHONDRIAL-RELATED"/>
    <property type="match status" value="1"/>
</dbReference>
<dbReference type="SUPFAM" id="SSF47203">
    <property type="entry name" value="Acyl-CoA dehydrogenase C-terminal domain-like"/>
    <property type="match status" value="1"/>
</dbReference>
<proteinExistence type="inferred from homology"/>
<feature type="domain" description="Acyl-CoA dehydrogenase/oxidase C-terminal" evidence="5">
    <location>
        <begin position="240"/>
        <end position="356"/>
    </location>
</feature>
<keyword evidence="3" id="KW-0285">Flavoprotein</keyword>
<keyword evidence="4" id="KW-0274">FAD</keyword>
<dbReference type="CDD" id="cd00567">
    <property type="entry name" value="ACAD"/>
    <property type="match status" value="1"/>
</dbReference>
<dbReference type="Gene3D" id="1.20.140.10">
    <property type="entry name" value="Butyryl-CoA Dehydrogenase, subunit A, domain 3"/>
    <property type="match status" value="1"/>
</dbReference>
<dbReference type="GO" id="GO:0050660">
    <property type="term" value="F:flavin adenine dinucleotide binding"/>
    <property type="evidence" value="ECO:0007669"/>
    <property type="project" value="InterPro"/>
</dbReference>
<evidence type="ECO:0000259" key="6">
    <source>
        <dbReference type="Pfam" id="PF02770"/>
    </source>
</evidence>
<dbReference type="InterPro" id="IPR006091">
    <property type="entry name" value="Acyl-CoA_Oxase/DH_mid-dom"/>
</dbReference>
<dbReference type="InterPro" id="IPR046373">
    <property type="entry name" value="Acyl-CoA_Oxase/DH_mid-dom_sf"/>
</dbReference>
<dbReference type="AlphaFoldDB" id="A0A382ABU5"/>
<gene>
    <name evidence="8" type="ORF">METZ01_LOCUS151267</name>
</gene>
<evidence type="ECO:0000256" key="3">
    <source>
        <dbReference type="ARBA" id="ARBA00022630"/>
    </source>
</evidence>
<protein>
    <recommendedName>
        <fullName evidence="9">Acyl-CoA dehydrogenase</fullName>
    </recommendedName>
</protein>
<dbReference type="InterPro" id="IPR013786">
    <property type="entry name" value="AcylCoA_DH/ox_N"/>
</dbReference>
<comment type="similarity">
    <text evidence="2">Belongs to the acyl-CoA dehydrogenase family.</text>
</comment>
<dbReference type="InterPro" id="IPR009100">
    <property type="entry name" value="AcylCoA_DH/oxidase_NM_dom_sf"/>
</dbReference>
<dbReference type="InterPro" id="IPR009075">
    <property type="entry name" value="AcylCo_DH/oxidase_C"/>
</dbReference>
<evidence type="ECO:0000256" key="2">
    <source>
        <dbReference type="ARBA" id="ARBA00009347"/>
    </source>
</evidence>
<dbReference type="Gene3D" id="2.40.110.10">
    <property type="entry name" value="Butyryl-CoA Dehydrogenase, subunit A, domain 2"/>
    <property type="match status" value="1"/>
</dbReference>
<name>A0A382ABU5_9ZZZZ</name>
<sequence>MVGRIAEMGPAFAARAYVVDRDASFPLENYADLRDAGFLGLCIPEEHGGLGGDFVTYALVSEELGRHCGSTALTFNMHTATTLLVGQIADDLDMSDEDRDLHERRRTALWRGVIEDGRVHAQPFSEGRASGETTGFAVRAVPTDGGYWVSGRKIFASLSEVADLHNVTCMVEGDNRVRFLGVPADAEGVVIEGDWDPLGMRGTVSKNLLFEEAFVPADNEFLPPGGFDQMATRWPYFYTTLSFTYLGIQRAVLDYTAESLRGDDGEFDRRDLPQKQHAWAQMRLAWERSQALTYRMLGEVGADPSDEQLRRAWAATVTAMETAPEVASLAVRVCGGRSLLRPSALERMYRDARCGATMLPWSVEVTLDRLGRAGLYDD</sequence>
<feature type="domain" description="Acyl-CoA dehydrogenase/oxidase N-terminal" evidence="7">
    <location>
        <begin position="15"/>
        <end position="81"/>
    </location>
</feature>
<dbReference type="EMBL" id="UINC01024557">
    <property type="protein sequence ID" value="SVA98413.1"/>
    <property type="molecule type" value="Genomic_DNA"/>
</dbReference>
<dbReference type="InterPro" id="IPR037069">
    <property type="entry name" value="AcylCoA_DH/ox_N_sf"/>
</dbReference>
<dbReference type="PIRSF" id="PIRSF016578">
    <property type="entry name" value="HsaA"/>
    <property type="match status" value="1"/>
</dbReference>
<organism evidence="8">
    <name type="scientific">marine metagenome</name>
    <dbReference type="NCBI Taxonomy" id="408172"/>
    <lineage>
        <taxon>unclassified sequences</taxon>
        <taxon>metagenomes</taxon>
        <taxon>ecological metagenomes</taxon>
    </lineage>
</organism>
<dbReference type="Pfam" id="PF02771">
    <property type="entry name" value="Acyl-CoA_dh_N"/>
    <property type="match status" value="1"/>
</dbReference>
<evidence type="ECO:0000256" key="4">
    <source>
        <dbReference type="ARBA" id="ARBA00022827"/>
    </source>
</evidence>
<evidence type="ECO:0000256" key="1">
    <source>
        <dbReference type="ARBA" id="ARBA00001974"/>
    </source>
</evidence>
<dbReference type="PANTHER" id="PTHR43884">
    <property type="entry name" value="ACYL-COA DEHYDROGENASE"/>
    <property type="match status" value="1"/>
</dbReference>
<dbReference type="Pfam" id="PF00441">
    <property type="entry name" value="Acyl-CoA_dh_1"/>
    <property type="match status" value="1"/>
</dbReference>
<dbReference type="InterPro" id="IPR036250">
    <property type="entry name" value="AcylCo_DH-like_C"/>
</dbReference>
<evidence type="ECO:0008006" key="9">
    <source>
        <dbReference type="Google" id="ProtNLM"/>
    </source>
</evidence>
<reference evidence="8" key="1">
    <citation type="submission" date="2018-05" db="EMBL/GenBank/DDBJ databases">
        <authorList>
            <person name="Lanie J.A."/>
            <person name="Ng W.-L."/>
            <person name="Kazmierczak K.M."/>
            <person name="Andrzejewski T.M."/>
            <person name="Davidsen T.M."/>
            <person name="Wayne K.J."/>
            <person name="Tettelin H."/>
            <person name="Glass J.I."/>
            <person name="Rusch D."/>
            <person name="Podicherti R."/>
            <person name="Tsui H.-C.T."/>
            <person name="Winkler M.E."/>
        </authorList>
    </citation>
    <scope>NUCLEOTIDE SEQUENCE</scope>
</reference>
<dbReference type="SUPFAM" id="SSF56645">
    <property type="entry name" value="Acyl-CoA dehydrogenase NM domain-like"/>
    <property type="match status" value="1"/>
</dbReference>
<evidence type="ECO:0000259" key="5">
    <source>
        <dbReference type="Pfam" id="PF00441"/>
    </source>
</evidence>
<dbReference type="Gene3D" id="1.10.540.10">
    <property type="entry name" value="Acyl-CoA dehydrogenase/oxidase, N-terminal domain"/>
    <property type="match status" value="1"/>
</dbReference>
<evidence type="ECO:0000313" key="8">
    <source>
        <dbReference type="EMBL" id="SVA98413.1"/>
    </source>
</evidence>
<comment type="cofactor">
    <cofactor evidence="1">
        <name>FAD</name>
        <dbReference type="ChEBI" id="CHEBI:57692"/>
    </cofactor>
</comment>
<dbReference type="Pfam" id="PF02770">
    <property type="entry name" value="Acyl-CoA_dh_M"/>
    <property type="match status" value="1"/>
</dbReference>
<accession>A0A382ABU5</accession>
<evidence type="ECO:0000259" key="7">
    <source>
        <dbReference type="Pfam" id="PF02771"/>
    </source>
</evidence>
<feature type="domain" description="Acyl-CoA oxidase/dehydrogenase middle" evidence="6">
    <location>
        <begin position="125"/>
        <end position="212"/>
    </location>
</feature>
<dbReference type="GO" id="GO:0003995">
    <property type="term" value="F:acyl-CoA dehydrogenase activity"/>
    <property type="evidence" value="ECO:0007669"/>
    <property type="project" value="TreeGrafter"/>
</dbReference>